<evidence type="ECO:0000256" key="5">
    <source>
        <dbReference type="ARBA" id="ARBA00022692"/>
    </source>
</evidence>
<dbReference type="AlphaFoldDB" id="A0ABC8VTF3"/>
<evidence type="ECO:0000256" key="7">
    <source>
        <dbReference type="ARBA" id="ARBA00022989"/>
    </source>
</evidence>
<dbReference type="PANTHER" id="PTHR12317">
    <property type="entry name" value="DIACYLGLYCEROL O-ACYLTRANSFERASE"/>
    <property type="match status" value="1"/>
</dbReference>
<keyword evidence="5 11" id="KW-0812">Transmembrane</keyword>
<name>A0ABC8VTF3_9POAL</name>
<keyword evidence="13" id="KW-1185">Reference proteome</keyword>
<evidence type="ECO:0000256" key="1">
    <source>
        <dbReference type="ARBA" id="ARBA00004477"/>
    </source>
</evidence>
<keyword evidence="8" id="KW-0443">Lipid metabolism</keyword>
<comment type="similarity">
    <text evidence="2 11">Belongs to the diacylglycerol acyltransferase family.</text>
</comment>
<keyword evidence="9 11" id="KW-0472">Membrane</keyword>
<dbReference type="PANTHER" id="PTHR12317:SF65">
    <property type="entry name" value="ACYLTRANSFERASE"/>
    <property type="match status" value="1"/>
</dbReference>
<evidence type="ECO:0000256" key="2">
    <source>
        <dbReference type="ARBA" id="ARBA00005420"/>
    </source>
</evidence>
<evidence type="ECO:0000256" key="11">
    <source>
        <dbReference type="RuleBase" id="RU367023"/>
    </source>
</evidence>
<evidence type="ECO:0000313" key="12">
    <source>
        <dbReference type="EMBL" id="CAL4896401.1"/>
    </source>
</evidence>
<gene>
    <name evidence="12" type="ORF">URODEC1_LOCUS6619</name>
</gene>
<dbReference type="InterPro" id="IPR007130">
    <property type="entry name" value="DAGAT"/>
</dbReference>
<keyword evidence="7 11" id="KW-1133">Transmembrane helix</keyword>
<proteinExistence type="inferred from homology"/>
<sequence length="335" mass="37413">MKQQRGDGGERGEAAAAGARVFRRRPDGKADGASPVRTVVALLLWQGAIQFNALLAVACVFVFPARVAMLVLCTQVFFMFVPVKGTSKWGRSIARFICRHGLAYFPVTLHVEHYQAFDPKRAYVFGYEPHSVVPLGVWALTDLVSCLPVPKMKILTTSAAFYVPFMRQIWTWLGSVPATRESFSSYLADGYSCVVSPGGLRETLYMNPGSEVAFIKSRKGFVKIAMQNGCPLVPVFCFGQNNAYRWWNPNINLLTRIATALKSLPVFYWGRFGTPIPYRSPMHVFVGKPILVQKKDQPTTSEVNEVHGQFVTALHELFEKNKAKAGYPDLHLQIM</sequence>
<dbReference type="GO" id="GO:0019432">
    <property type="term" value="P:triglyceride biosynthetic process"/>
    <property type="evidence" value="ECO:0007669"/>
    <property type="project" value="UniProtKB-ARBA"/>
</dbReference>
<evidence type="ECO:0000256" key="9">
    <source>
        <dbReference type="ARBA" id="ARBA00023136"/>
    </source>
</evidence>
<keyword evidence="6 11" id="KW-0256">Endoplasmic reticulum</keyword>
<accession>A0ABC8VTF3</accession>
<dbReference type="EC" id="2.3.1.-" evidence="11"/>
<dbReference type="Pfam" id="PF03982">
    <property type="entry name" value="DAGAT"/>
    <property type="match status" value="1"/>
</dbReference>
<comment type="subcellular location">
    <subcellularLocation>
        <location evidence="1 11">Endoplasmic reticulum membrane</location>
        <topology evidence="1 11">Multi-pass membrane protein</topology>
    </subcellularLocation>
</comment>
<reference evidence="12 13" key="2">
    <citation type="submission" date="2024-10" db="EMBL/GenBank/DDBJ databases">
        <authorList>
            <person name="Ryan C."/>
        </authorList>
    </citation>
    <scope>NUCLEOTIDE SEQUENCE [LARGE SCALE GENOMIC DNA]</scope>
</reference>
<keyword evidence="10" id="KW-0012">Acyltransferase</keyword>
<evidence type="ECO:0000256" key="10">
    <source>
        <dbReference type="ARBA" id="ARBA00023315"/>
    </source>
</evidence>
<dbReference type="CDD" id="cd07987">
    <property type="entry name" value="LPLAT_MGAT-like"/>
    <property type="match status" value="1"/>
</dbReference>
<organism evidence="12 13">
    <name type="scientific">Urochloa decumbens</name>
    <dbReference type="NCBI Taxonomy" id="240449"/>
    <lineage>
        <taxon>Eukaryota</taxon>
        <taxon>Viridiplantae</taxon>
        <taxon>Streptophyta</taxon>
        <taxon>Embryophyta</taxon>
        <taxon>Tracheophyta</taxon>
        <taxon>Spermatophyta</taxon>
        <taxon>Magnoliopsida</taxon>
        <taxon>Liliopsida</taxon>
        <taxon>Poales</taxon>
        <taxon>Poaceae</taxon>
        <taxon>PACMAD clade</taxon>
        <taxon>Panicoideae</taxon>
        <taxon>Panicodae</taxon>
        <taxon>Paniceae</taxon>
        <taxon>Melinidinae</taxon>
        <taxon>Urochloa</taxon>
    </lineage>
</organism>
<evidence type="ECO:0000313" key="13">
    <source>
        <dbReference type="Proteomes" id="UP001497457"/>
    </source>
</evidence>
<dbReference type="GO" id="GO:0005789">
    <property type="term" value="C:endoplasmic reticulum membrane"/>
    <property type="evidence" value="ECO:0007669"/>
    <property type="project" value="UniProtKB-SubCell"/>
</dbReference>
<protein>
    <recommendedName>
        <fullName evidence="11">Acyltransferase</fullName>
        <ecNumber evidence="11">2.3.1.-</ecNumber>
    </recommendedName>
</protein>
<evidence type="ECO:0000256" key="6">
    <source>
        <dbReference type="ARBA" id="ARBA00022824"/>
    </source>
</evidence>
<dbReference type="GO" id="GO:0004144">
    <property type="term" value="F:diacylglycerol O-acyltransferase activity"/>
    <property type="evidence" value="ECO:0007669"/>
    <property type="project" value="UniProtKB-ARBA"/>
</dbReference>
<keyword evidence="4 11" id="KW-0808">Transferase</keyword>
<reference evidence="13" key="1">
    <citation type="submission" date="2024-06" db="EMBL/GenBank/DDBJ databases">
        <authorList>
            <person name="Ryan C."/>
        </authorList>
    </citation>
    <scope>NUCLEOTIDE SEQUENCE [LARGE SCALE GENOMIC DNA]</scope>
</reference>
<comment type="caution">
    <text evidence="11">Lacks conserved residue(s) required for the propagation of feature annotation.</text>
</comment>
<dbReference type="EMBL" id="OZ075120">
    <property type="protein sequence ID" value="CAL4896401.1"/>
    <property type="molecule type" value="Genomic_DNA"/>
</dbReference>
<evidence type="ECO:0000256" key="8">
    <source>
        <dbReference type="ARBA" id="ARBA00023098"/>
    </source>
</evidence>
<evidence type="ECO:0000256" key="4">
    <source>
        <dbReference type="ARBA" id="ARBA00022679"/>
    </source>
</evidence>
<dbReference type="Proteomes" id="UP001497457">
    <property type="component" value="Chromosome 10rd"/>
</dbReference>
<evidence type="ECO:0000256" key="3">
    <source>
        <dbReference type="ARBA" id="ARBA00022516"/>
    </source>
</evidence>
<keyword evidence="3" id="KW-0444">Lipid biosynthesis</keyword>
<feature type="transmembrane region" description="Helical" evidence="11">
    <location>
        <begin position="53"/>
        <end position="81"/>
    </location>
</feature>